<protein>
    <recommendedName>
        <fullName evidence="4">Lipoprotein</fullName>
    </recommendedName>
</protein>
<feature type="compositionally biased region" description="Pro residues" evidence="1">
    <location>
        <begin position="35"/>
        <end position="51"/>
    </location>
</feature>
<evidence type="ECO:0000256" key="1">
    <source>
        <dbReference type="SAM" id="MobiDB-lite"/>
    </source>
</evidence>
<reference evidence="3" key="1">
    <citation type="journal article" date="2019" name="Int. J. Syst. Evol. Microbiol.">
        <title>The Global Catalogue of Microorganisms (GCM) 10K type strain sequencing project: providing services to taxonomists for standard genome sequencing and annotation.</title>
        <authorList>
            <consortium name="The Broad Institute Genomics Platform"/>
            <consortium name="The Broad Institute Genome Sequencing Center for Infectious Disease"/>
            <person name="Wu L."/>
            <person name="Ma J."/>
        </authorList>
    </citation>
    <scope>NUCLEOTIDE SEQUENCE [LARGE SCALE GENOMIC DNA]</scope>
    <source>
        <strain evidence="3">NBRC 108725</strain>
    </source>
</reference>
<name>A0ABM8GGK2_9MICO</name>
<evidence type="ECO:0008006" key="4">
    <source>
        <dbReference type="Google" id="ProtNLM"/>
    </source>
</evidence>
<organism evidence="2 3">
    <name type="scientific">Naasia aerilata</name>
    <dbReference type="NCBI Taxonomy" id="1162966"/>
    <lineage>
        <taxon>Bacteria</taxon>
        <taxon>Bacillati</taxon>
        <taxon>Actinomycetota</taxon>
        <taxon>Actinomycetes</taxon>
        <taxon>Micrococcales</taxon>
        <taxon>Microbacteriaceae</taxon>
        <taxon>Naasia</taxon>
    </lineage>
</organism>
<proteinExistence type="predicted"/>
<dbReference type="EMBL" id="AP027731">
    <property type="protein sequence ID" value="BDZ47488.1"/>
    <property type="molecule type" value="Genomic_DNA"/>
</dbReference>
<feature type="region of interest" description="Disordered" evidence="1">
    <location>
        <begin position="28"/>
        <end position="69"/>
    </location>
</feature>
<accession>A0ABM8GGK2</accession>
<evidence type="ECO:0000313" key="3">
    <source>
        <dbReference type="Proteomes" id="UP001321498"/>
    </source>
</evidence>
<gene>
    <name evidence="2" type="ORF">GCM10025866_33970</name>
</gene>
<evidence type="ECO:0000313" key="2">
    <source>
        <dbReference type="EMBL" id="BDZ47488.1"/>
    </source>
</evidence>
<keyword evidence="3" id="KW-1185">Reference proteome</keyword>
<dbReference type="RefSeq" id="WP_286277399.1">
    <property type="nucleotide sequence ID" value="NZ_AP027731.1"/>
</dbReference>
<dbReference type="PROSITE" id="PS51257">
    <property type="entry name" value="PROKAR_LIPOPROTEIN"/>
    <property type="match status" value="1"/>
</dbReference>
<sequence>MHRRGSRLAAAVLITAGTLGLVGCGGQPAGSGTSAPPPSASAAPTPTPTPSASPAEQGCPPNDASVPSDADIASIEDVDGDGRPDEEFYTEEGVDGAGFQYGIRTASGAVITLKDDLAGPGVHSGWTSKRQSAIVTVLDDGRTATLHAFLDCGFVVTLNEQGQPYTFGLNGFSDAGTGVKCTDENGGPLLAGVLAARQADGTYTITGTIVHPLDGGTSARNESSFDIASGLPEGDPQVKLAMTSTCGDVPKVGTSGK</sequence>
<dbReference type="Proteomes" id="UP001321498">
    <property type="component" value="Chromosome"/>
</dbReference>
<feature type="region of interest" description="Disordered" evidence="1">
    <location>
        <begin position="75"/>
        <end position="94"/>
    </location>
</feature>